<dbReference type="SUPFAM" id="SSF51905">
    <property type="entry name" value="FAD/NAD(P)-binding domain"/>
    <property type="match status" value="1"/>
</dbReference>
<organism evidence="2 3">
    <name type="scientific">Frankia umida</name>
    <dbReference type="NCBI Taxonomy" id="573489"/>
    <lineage>
        <taxon>Bacteria</taxon>
        <taxon>Bacillati</taxon>
        <taxon>Actinomycetota</taxon>
        <taxon>Actinomycetes</taxon>
        <taxon>Frankiales</taxon>
        <taxon>Frankiaceae</taxon>
        <taxon>Frankia</taxon>
    </lineage>
</organism>
<feature type="region of interest" description="Disordered" evidence="1">
    <location>
        <begin position="395"/>
        <end position="414"/>
    </location>
</feature>
<accession>A0ABT0K5E3</accession>
<keyword evidence="3" id="KW-1185">Reference proteome</keyword>
<dbReference type="Proteomes" id="UP001201873">
    <property type="component" value="Unassembled WGS sequence"/>
</dbReference>
<sequence length="414" mass="43467">MTDAVVAGAGLAGLTCAYLLAGQDRRVLVTGWEPGRAAPPARWLVLNELTTALLREIWDGGDDLFDGAWPIRRRHVHWGDSRTDQPLEQPALAVDGTQLAQRLGVRLTEVHPDLVRFTAADTVPPVTGWLVAAGHPTTGQTGVAGQAGVAGAAGARPIDIGRRTMISAQVRLAAAESITGSHLVTTGPAWIFLAPVGPGRALVQAMVPGPVADPVPLLRRLLADTELGHRLAAAPTAAVVVPAAPRLRRPLCGPGWFSVGDGAVRFDPLCGSGSTQAIRTAVLTAAAIDAIDRGVDEHDVRAHVTDRVLTAFAEHVRTCLGLYMSALASDDPGGTGTARVDRRVGLDPLAWRDEIDLMAAGLRRFGPATGSSSRFTLTGPLPGWRLVPHVQRNAPMPNGPHWAAPSASASPPRW</sequence>
<dbReference type="RefSeq" id="WP_248827079.1">
    <property type="nucleotide sequence ID" value="NZ_JALKFT010000060.1"/>
</dbReference>
<comment type="caution">
    <text evidence="2">The sequence shown here is derived from an EMBL/GenBank/DDBJ whole genome shotgun (WGS) entry which is preliminary data.</text>
</comment>
<evidence type="ECO:0000313" key="3">
    <source>
        <dbReference type="Proteomes" id="UP001201873"/>
    </source>
</evidence>
<dbReference type="Gene3D" id="3.30.9.100">
    <property type="match status" value="1"/>
</dbReference>
<dbReference type="Gene3D" id="3.50.50.60">
    <property type="entry name" value="FAD/NAD(P)-binding domain"/>
    <property type="match status" value="2"/>
</dbReference>
<gene>
    <name evidence="2" type="ORF">MXD59_25275</name>
</gene>
<protein>
    <submittedName>
        <fullName evidence="2">Uncharacterized protein</fullName>
    </submittedName>
</protein>
<dbReference type="InterPro" id="IPR036188">
    <property type="entry name" value="FAD/NAD-bd_sf"/>
</dbReference>
<feature type="compositionally biased region" description="Low complexity" evidence="1">
    <location>
        <begin position="403"/>
        <end position="414"/>
    </location>
</feature>
<reference evidence="2 3" key="1">
    <citation type="submission" date="2022-04" db="EMBL/GenBank/DDBJ databases">
        <title>Genome diversity in the genus Frankia.</title>
        <authorList>
            <person name="Carlos-Shanley C."/>
            <person name="Hahn D."/>
        </authorList>
    </citation>
    <scope>NUCLEOTIDE SEQUENCE [LARGE SCALE GENOMIC DNA]</scope>
    <source>
        <strain evidence="2 3">Ag45/Mut15</strain>
    </source>
</reference>
<dbReference type="EMBL" id="JALKFT010000060">
    <property type="protein sequence ID" value="MCK9879029.1"/>
    <property type="molecule type" value="Genomic_DNA"/>
</dbReference>
<evidence type="ECO:0000256" key="1">
    <source>
        <dbReference type="SAM" id="MobiDB-lite"/>
    </source>
</evidence>
<evidence type="ECO:0000313" key="2">
    <source>
        <dbReference type="EMBL" id="MCK9879029.1"/>
    </source>
</evidence>
<name>A0ABT0K5E3_9ACTN</name>
<proteinExistence type="predicted"/>